<evidence type="ECO:0000256" key="3">
    <source>
        <dbReference type="PROSITE-ProRule" id="PRU00339"/>
    </source>
</evidence>
<dbReference type="InterPro" id="IPR011990">
    <property type="entry name" value="TPR-like_helical_dom_sf"/>
</dbReference>
<comment type="caution">
    <text evidence="4">The sequence shown here is derived from an EMBL/GenBank/DDBJ whole genome shotgun (WGS) entry which is preliminary data.</text>
</comment>
<evidence type="ECO:0000256" key="1">
    <source>
        <dbReference type="ARBA" id="ARBA00022737"/>
    </source>
</evidence>
<evidence type="ECO:0000313" key="4">
    <source>
        <dbReference type="EMBL" id="MDQ0191361.1"/>
    </source>
</evidence>
<feature type="repeat" description="TPR" evidence="3">
    <location>
        <begin position="96"/>
        <end position="129"/>
    </location>
</feature>
<evidence type="ECO:0000256" key="2">
    <source>
        <dbReference type="ARBA" id="ARBA00022803"/>
    </source>
</evidence>
<dbReference type="Proteomes" id="UP001232973">
    <property type="component" value="Unassembled WGS sequence"/>
</dbReference>
<dbReference type="CDD" id="cd00043">
    <property type="entry name" value="CYCLIN_SF"/>
    <property type="match status" value="1"/>
</dbReference>
<dbReference type="PROSITE" id="PS50005">
    <property type="entry name" value="TPR"/>
    <property type="match status" value="2"/>
</dbReference>
<dbReference type="SMART" id="SM00028">
    <property type="entry name" value="TPR"/>
    <property type="match status" value="3"/>
</dbReference>
<proteinExistence type="predicted"/>
<dbReference type="PANTHER" id="PTHR45586:SF1">
    <property type="entry name" value="LIPOPOLYSACCHARIDE ASSEMBLY PROTEIN B"/>
    <property type="match status" value="1"/>
</dbReference>
<dbReference type="RefSeq" id="WP_274454452.1">
    <property type="nucleotide sequence ID" value="NZ_CP067097.1"/>
</dbReference>
<dbReference type="EMBL" id="JAUSTP010000039">
    <property type="protein sequence ID" value="MDQ0191361.1"/>
    <property type="molecule type" value="Genomic_DNA"/>
</dbReference>
<evidence type="ECO:0000313" key="5">
    <source>
        <dbReference type="Proteomes" id="UP001232973"/>
    </source>
</evidence>
<keyword evidence="1" id="KW-0677">Repeat</keyword>
<dbReference type="SUPFAM" id="SSF48452">
    <property type="entry name" value="TPR-like"/>
    <property type="match status" value="2"/>
</dbReference>
<keyword evidence="2 3" id="KW-0802">TPR repeat</keyword>
<dbReference type="InterPro" id="IPR019734">
    <property type="entry name" value="TPR_rpt"/>
</dbReference>
<reference evidence="4 5" key="1">
    <citation type="submission" date="2023-07" db="EMBL/GenBank/DDBJ databases">
        <title>Genomic Encyclopedia of Type Strains, Phase IV (KMG-IV): sequencing the most valuable type-strain genomes for metagenomic binning, comparative biology and taxonomic classification.</title>
        <authorList>
            <person name="Goeker M."/>
        </authorList>
    </citation>
    <scope>NUCLEOTIDE SEQUENCE [LARGE SCALE GENOMIC DNA]</scope>
    <source>
        <strain evidence="4 5">DSM 4006</strain>
    </source>
</reference>
<protein>
    <submittedName>
        <fullName evidence="4">Tetratricopeptide (TPR) repeat protein</fullName>
    </submittedName>
</protein>
<gene>
    <name evidence="4" type="ORF">J2S03_003232</name>
</gene>
<sequence>MSSNTHQDWQSARRTRTNNVVSMRFDAAYFYERGLRFLERNDLPRALKAFRKTVEYEPNNPVNHCNVAGVLSELGNFEASNEVLMHVLNDLDPDMAECQFYLANNYANMGEYELAEDHVLRYLDADPDGEYAEDAEEMLDVLLDEFGGGKVYAKWEAKRRQEEQDLAKQDGRHLLEQGQFEAAVEQLEALVRRNPANLAARNNLSLAYYYTGQCEQAIATAEQVLAENPQNIHALCNLAVFEAQGGSRERLQACVNKLSKLFPLHYDHAMKLGTTLGLIGEHAKAFAVFDRLVRMVDRPEPILLHSVAASAANAGYLRTAKKWWKLLGQHAEMKEVAQYYLDQVERLRRQGKRVHISYQYDLPLRSQFAEMKKRLQTGDLATWRQDPLLRASLYWGLRHGAVDTRKAVIRTLALLADEDGEKALRMFLKRPDVDESLQAAALYALQRTATRGRVEVWRNGELQSIRMSDVPKDIILQVDPAWETVHARVESWLREHHKARYVAEAKRVWVAFLRHAYLTNDLRIVKLDIWVAALIYHVLKRHGESVRQRDAAEWFGVSTSSLGKAAARLEHVRSERT</sequence>
<dbReference type="PANTHER" id="PTHR45586">
    <property type="entry name" value="TPR REPEAT-CONTAINING PROTEIN PA4667"/>
    <property type="match status" value="1"/>
</dbReference>
<dbReference type="Pfam" id="PF13432">
    <property type="entry name" value="TPR_16"/>
    <property type="match status" value="1"/>
</dbReference>
<dbReference type="InterPro" id="IPR051012">
    <property type="entry name" value="CellSynth/LPSAsmb/PSIAsmb"/>
</dbReference>
<accession>A0ABT9XM25</accession>
<name>A0ABT9XM25_9BACL</name>
<feature type="repeat" description="TPR" evidence="3">
    <location>
        <begin position="27"/>
        <end position="60"/>
    </location>
</feature>
<dbReference type="Gene3D" id="1.25.40.10">
    <property type="entry name" value="Tetratricopeptide repeat domain"/>
    <property type="match status" value="2"/>
</dbReference>
<organism evidence="4 5">
    <name type="scientific">Alicyclobacillus cycloheptanicus</name>
    <dbReference type="NCBI Taxonomy" id="1457"/>
    <lineage>
        <taxon>Bacteria</taxon>
        <taxon>Bacillati</taxon>
        <taxon>Bacillota</taxon>
        <taxon>Bacilli</taxon>
        <taxon>Bacillales</taxon>
        <taxon>Alicyclobacillaceae</taxon>
        <taxon>Alicyclobacillus</taxon>
    </lineage>
</organism>
<keyword evidence="5" id="KW-1185">Reference proteome</keyword>